<name>A0A165JCL6_EXIGL</name>
<protein>
    <submittedName>
        <fullName evidence="1">Uncharacterized protein</fullName>
    </submittedName>
</protein>
<dbReference type="AlphaFoldDB" id="A0A165JCL6"/>
<dbReference type="Gene3D" id="1.20.1280.50">
    <property type="match status" value="1"/>
</dbReference>
<accession>A0A165JCL6</accession>
<keyword evidence="2" id="KW-1185">Reference proteome</keyword>
<organism evidence="1 2">
    <name type="scientific">Exidia glandulosa HHB12029</name>
    <dbReference type="NCBI Taxonomy" id="1314781"/>
    <lineage>
        <taxon>Eukaryota</taxon>
        <taxon>Fungi</taxon>
        <taxon>Dikarya</taxon>
        <taxon>Basidiomycota</taxon>
        <taxon>Agaricomycotina</taxon>
        <taxon>Agaricomycetes</taxon>
        <taxon>Auriculariales</taxon>
        <taxon>Exidiaceae</taxon>
        <taxon>Exidia</taxon>
    </lineage>
</organism>
<dbReference type="EMBL" id="KV425969">
    <property type="protein sequence ID" value="KZV94653.1"/>
    <property type="molecule type" value="Genomic_DNA"/>
</dbReference>
<dbReference type="InParanoid" id="A0A165JCL6"/>
<dbReference type="OrthoDB" id="2269034at2759"/>
<gene>
    <name evidence="1" type="ORF">EXIGLDRAFT_766941</name>
</gene>
<evidence type="ECO:0000313" key="1">
    <source>
        <dbReference type="EMBL" id="KZV94653.1"/>
    </source>
</evidence>
<dbReference type="SUPFAM" id="SSF52047">
    <property type="entry name" value="RNI-like"/>
    <property type="match status" value="1"/>
</dbReference>
<evidence type="ECO:0000313" key="2">
    <source>
        <dbReference type="Proteomes" id="UP000077266"/>
    </source>
</evidence>
<dbReference type="InterPro" id="IPR032675">
    <property type="entry name" value="LRR_dom_sf"/>
</dbReference>
<proteinExistence type="predicted"/>
<dbReference type="Gene3D" id="3.80.10.10">
    <property type="entry name" value="Ribonuclease Inhibitor"/>
    <property type="match status" value="1"/>
</dbReference>
<dbReference type="Proteomes" id="UP000077266">
    <property type="component" value="Unassembled WGS sequence"/>
</dbReference>
<reference evidence="1 2" key="1">
    <citation type="journal article" date="2016" name="Mol. Biol. Evol.">
        <title>Comparative Genomics of Early-Diverging Mushroom-Forming Fungi Provides Insights into the Origins of Lignocellulose Decay Capabilities.</title>
        <authorList>
            <person name="Nagy L.G."/>
            <person name="Riley R."/>
            <person name="Tritt A."/>
            <person name="Adam C."/>
            <person name="Daum C."/>
            <person name="Floudas D."/>
            <person name="Sun H."/>
            <person name="Yadav J.S."/>
            <person name="Pangilinan J."/>
            <person name="Larsson K.H."/>
            <person name="Matsuura K."/>
            <person name="Barry K."/>
            <person name="Labutti K."/>
            <person name="Kuo R."/>
            <person name="Ohm R.A."/>
            <person name="Bhattacharya S.S."/>
            <person name="Shirouzu T."/>
            <person name="Yoshinaga Y."/>
            <person name="Martin F.M."/>
            <person name="Grigoriev I.V."/>
            <person name="Hibbett D.S."/>
        </authorList>
    </citation>
    <scope>NUCLEOTIDE SEQUENCE [LARGE SCALE GENOMIC DNA]</scope>
    <source>
        <strain evidence="1 2">HHB12029</strain>
    </source>
</reference>
<sequence>MNSTTSTSDQAMALDSLPAELFMEIIACVAGSESHVEEAMFGGDEARLSIETIPFRVASVCRRWRERILNMPRAWQRIYLSFSRERSLHAESAAKQTRYVELVLSRARAIPLYVYVGGPPGTMQDYHRSILGVLQNILPRVQRLSMWTAMETVTPRSIFEELTGPTPLLHYLSVGSDEFAKGDLEFTKIPFFYDSPQLAEMRLCNVPLSFIDCARFPNLRSLTLSACGFNSTILGHVGHWWPRLEYLSLQASSAHNRWPTIRPSMRYMPIGSLRSLDLHSCGMEPMLNGPYARRGFIAPTLFRQETLKCMLDFSALGVEPGGAHPSGYIRFTEDYQRHSCLLQTSSQASLARLDLRGRLLERVDLDAKRCACTSRSLVIRVSVPG</sequence>